<dbReference type="EMBL" id="NMUH01014226">
    <property type="protein sequence ID" value="MQM22869.1"/>
    <property type="molecule type" value="Genomic_DNA"/>
</dbReference>
<feature type="non-terminal residue" evidence="1">
    <location>
        <position position="132"/>
    </location>
</feature>
<dbReference type="Proteomes" id="UP000652761">
    <property type="component" value="Unassembled WGS sequence"/>
</dbReference>
<evidence type="ECO:0000313" key="1">
    <source>
        <dbReference type="EMBL" id="MQM22869.1"/>
    </source>
</evidence>
<protein>
    <submittedName>
        <fullName evidence="1">Uncharacterized protein</fullName>
    </submittedName>
</protein>
<proteinExistence type="predicted"/>
<sequence>AWNTEDGRSSTRCRLASPFLTASLFVPPEPLREGRRGTVVRLEYGAAWRTPGGGDGAVGEDPVASSGSHFSVYVTLEVRLLNSGRARAGWRRRGSRRGPHSKQWFPFFSPFRLSRSEGGDRENWVLDVAEGQ</sequence>
<gene>
    <name evidence="1" type="ORF">Taro_055928</name>
</gene>
<name>A0A843XSM1_COLES</name>
<organism evidence="1 2">
    <name type="scientific">Colocasia esculenta</name>
    <name type="common">Wild taro</name>
    <name type="synonym">Arum esculentum</name>
    <dbReference type="NCBI Taxonomy" id="4460"/>
    <lineage>
        <taxon>Eukaryota</taxon>
        <taxon>Viridiplantae</taxon>
        <taxon>Streptophyta</taxon>
        <taxon>Embryophyta</taxon>
        <taxon>Tracheophyta</taxon>
        <taxon>Spermatophyta</taxon>
        <taxon>Magnoliopsida</taxon>
        <taxon>Liliopsida</taxon>
        <taxon>Araceae</taxon>
        <taxon>Aroideae</taxon>
        <taxon>Colocasieae</taxon>
        <taxon>Colocasia</taxon>
    </lineage>
</organism>
<feature type="non-terminal residue" evidence="1">
    <location>
        <position position="1"/>
    </location>
</feature>
<evidence type="ECO:0000313" key="2">
    <source>
        <dbReference type="Proteomes" id="UP000652761"/>
    </source>
</evidence>
<comment type="caution">
    <text evidence="1">The sequence shown here is derived from an EMBL/GenBank/DDBJ whole genome shotgun (WGS) entry which is preliminary data.</text>
</comment>
<dbReference type="AlphaFoldDB" id="A0A843XSM1"/>
<reference evidence="1" key="1">
    <citation type="submission" date="2017-07" db="EMBL/GenBank/DDBJ databases">
        <title>Taro Niue Genome Assembly and Annotation.</title>
        <authorList>
            <person name="Atibalentja N."/>
            <person name="Keating K."/>
            <person name="Fields C.J."/>
        </authorList>
    </citation>
    <scope>NUCLEOTIDE SEQUENCE</scope>
    <source>
        <strain evidence="1">Niue_2</strain>
        <tissue evidence="1">Leaf</tissue>
    </source>
</reference>
<accession>A0A843XSM1</accession>
<keyword evidence="2" id="KW-1185">Reference proteome</keyword>